<dbReference type="Proteomes" id="UP000065521">
    <property type="component" value="Unassembled WGS sequence"/>
</dbReference>
<dbReference type="RefSeq" id="WP_059616201.1">
    <property type="nucleotide sequence ID" value="NZ_JBGRUP010000019.1"/>
</dbReference>
<sequence length="181" mass="19273">MHWIDPACLPETHGRVTRFLLDPHGEIDGLILNGDLQVHVPPHLGRELVRHVAAGDRIRVRGVKARGVGTIAAVQLTGRDGVDIVDAEPAHDAPKPPRPGRKLMEMSGEVAFALHGPKGELIGAMLTSGVALRLPPHAAAELHDYLRAGVHVLAWGHGVATPYGATLEVSEIGELVDADDE</sequence>
<dbReference type="AlphaFoldDB" id="A0A102X0J5"/>
<dbReference type="EMBL" id="LOTN01000010">
    <property type="protein sequence ID" value="KUZ95092.1"/>
    <property type="molecule type" value="Genomic_DNA"/>
</dbReference>
<name>A0A102X0J5_9BURK</name>
<proteinExistence type="predicted"/>
<comment type="caution">
    <text evidence="1">The sequence shown here is derived from an EMBL/GenBank/DDBJ whole genome shotgun (WGS) entry which is preliminary data.</text>
</comment>
<reference evidence="1 2" key="1">
    <citation type="submission" date="2015-11" db="EMBL/GenBank/DDBJ databases">
        <title>Expanding the genomic diversity of Burkholderia species for the development of highly accurate diagnostics.</title>
        <authorList>
            <person name="Sahl J."/>
            <person name="Keim P."/>
            <person name="Wagner D."/>
        </authorList>
    </citation>
    <scope>NUCLEOTIDE SEQUENCE [LARGE SCALE GENOMIC DNA]</scope>
    <source>
        <strain evidence="1 2">RF32-BP4</strain>
    </source>
</reference>
<accession>A0A102X0J5</accession>
<evidence type="ECO:0000313" key="1">
    <source>
        <dbReference type="EMBL" id="KUZ95092.1"/>
    </source>
</evidence>
<gene>
    <name evidence="1" type="ORF">WI38_05575</name>
</gene>
<protein>
    <submittedName>
        <fullName evidence="1">Uncharacterized protein</fullName>
    </submittedName>
</protein>
<organism evidence="1 2">
    <name type="scientific">Burkholderia ubonensis</name>
    <dbReference type="NCBI Taxonomy" id="101571"/>
    <lineage>
        <taxon>Bacteria</taxon>
        <taxon>Pseudomonadati</taxon>
        <taxon>Pseudomonadota</taxon>
        <taxon>Betaproteobacteria</taxon>
        <taxon>Burkholderiales</taxon>
        <taxon>Burkholderiaceae</taxon>
        <taxon>Burkholderia</taxon>
        <taxon>Burkholderia cepacia complex</taxon>
    </lineage>
</organism>
<evidence type="ECO:0000313" key="2">
    <source>
        <dbReference type="Proteomes" id="UP000065521"/>
    </source>
</evidence>